<dbReference type="InterPro" id="IPR040841">
    <property type="entry name" value="Luciferase_dom"/>
</dbReference>
<dbReference type="Pfam" id="PF17648">
    <property type="entry name" value="Luciferase"/>
    <property type="match status" value="1"/>
</dbReference>
<dbReference type="OrthoDB" id="5358398at2759"/>
<dbReference type="PANTHER" id="PTHR38695:SF1">
    <property type="entry name" value="AMINO ACID PERMEASE_ SLC12A DOMAIN-CONTAINING PROTEIN"/>
    <property type="match status" value="1"/>
</dbReference>
<dbReference type="PANTHER" id="PTHR38695">
    <property type="entry name" value="AMINO ACID PERMEASE_ SLC12A DOMAIN-CONTAINING PROTEIN"/>
    <property type="match status" value="1"/>
</dbReference>
<feature type="domain" description="Luciferase" evidence="1">
    <location>
        <begin position="178"/>
        <end position="245"/>
    </location>
</feature>
<keyword evidence="3" id="KW-1185">Reference proteome</keyword>
<organism evidence="2 3">
    <name type="scientific">Thelonectria olida</name>
    <dbReference type="NCBI Taxonomy" id="1576542"/>
    <lineage>
        <taxon>Eukaryota</taxon>
        <taxon>Fungi</taxon>
        <taxon>Dikarya</taxon>
        <taxon>Ascomycota</taxon>
        <taxon>Pezizomycotina</taxon>
        <taxon>Sordariomycetes</taxon>
        <taxon>Hypocreomycetidae</taxon>
        <taxon>Hypocreales</taxon>
        <taxon>Nectriaceae</taxon>
        <taxon>Thelonectria</taxon>
    </lineage>
</organism>
<name>A0A9P8VTE6_9HYPO</name>
<reference evidence="2 3" key="1">
    <citation type="journal article" date="2021" name="Nat. Commun.">
        <title>Genetic determinants of endophytism in the Arabidopsis root mycobiome.</title>
        <authorList>
            <person name="Mesny F."/>
            <person name="Miyauchi S."/>
            <person name="Thiergart T."/>
            <person name="Pickel B."/>
            <person name="Atanasova L."/>
            <person name="Karlsson M."/>
            <person name="Huettel B."/>
            <person name="Barry K.W."/>
            <person name="Haridas S."/>
            <person name="Chen C."/>
            <person name="Bauer D."/>
            <person name="Andreopoulos W."/>
            <person name="Pangilinan J."/>
            <person name="LaButti K."/>
            <person name="Riley R."/>
            <person name="Lipzen A."/>
            <person name="Clum A."/>
            <person name="Drula E."/>
            <person name="Henrissat B."/>
            <person name="Kohler A."/>
            <person name="Grigoriev I.V."/>
            <person name="Martin F.M."/>
            <person name="Hacquard S."/>
        </authorList>
    </citation>
    <scope>NUCLEOTIDE SEQUENCE [LARGE SCALE GENOMIC DNA]</scope>
    <source>
        <strain evidence="2 3">MPI-CAGE-CH-0241</strain>
    </source>
</reference>
<accession>A0A9P8VTE6</accession>
<evidence type="ECO:0000313" key="2">
    <source>
        <dbReference type="EMBL" id="KAH6871430.1"/>
    </source>
</evidence>
<sequence length="254" mass="27927">MTSRFRPLFSRLFQTRQRVAVTALASAVVGVPLVRVAVLDYHDYLTIGAGGVPYNAVGWLIQLSLRPFKKEPLHTSCYDDPRSVAQAGPNGHVAFLSEHDVPLRNPPRPKVGSWTVPSRQMTDFATEGIKARYHSFLESLASSSPAQLKIAPSLAERRGPALFAASESPLHPIAKKTRGEIAHMHGIDGSLHVNLAPKDAKLVLERGWGERHPLSGRVLYLGLVMVYAPRGEEELKVVEKITRASLRFMLGEDA</sequence>
<dbReference type="EMBL" id="JAGPYM010000055">
    <property type="protein sequence ID" value="KAH6871430.1"/>
    <property type="molecule type" value="Genomic_DNA"/>
</dbReference>
<dbReference type="AlphaFoldDB" id="A0A9P8VTE6"/>
<gene>
    <name evidence="2" type="ORF">B0T10DRAFT_500571</name>
</gene>
<evidence type="ECO:0000259" key="1">
    <source>
        <dbReference type="Pfam" id="PF17648"/>
    </source>
</evidence>
<dbReference type="Proteomes" id="UP000777438">
    <property type="component" value="Unassembled WGS sequence"/>
</dbReference>
<dbReference type="InterPro" id="IPR048273">
    <property type="entry name" value="Luciferase"/>
</dbReference>
<evidence type="ECO:0000313" key="3">
    <source>
        <dbReference type="Proteomes" id="UP000777438"/>
    </source>
</evidence>
<proteinExistence type="predicted"/>
<comment type="caution">
    <text evidence="2">The sequence shown here is derived from an EMBL/GenBank/DDBJ whole genome shotgun (WGS) entry which is preliminary data.</text>
</comment>
<protein>
    <recommendedName>
        <fullName evidence="1">Luciferase domain-containing protein</fullName>
    </recommendedName>
</protein>